<protein>
    <submittedName>
        <fullName evidence="2">Uncharacterized protein</fullName>
    </submittedName>
</protein>
<dbReference type="Proteomes" id="UP000326396">
    <property type="component" value="Linkage Group LG9"/>
</dbReference>
<dbReference type="AlphaFoldDB" id="A0A5N6LKP9"/>
<evidence type="ECO:0000313" key="3">
    <source>
        <dbReference type="Proteomes" id="UP000326396"/>
    </source>
</evidence>
<keyword evidence="3" id="KW-1185">Reference proteome</keyword>
<sequence>MTPRPIAVRDGHQFGPSRYAKPERENLNSPKRVAVRDDRSSSTTAVRGVFREQNEYFKHREAPFEAFGDWSELRSTIHHRERPRVAVRVIPDLLNFYFVDSRSCKVVFIINLA</sequence>
<name>A0A5N6LKP9_9ASTR</name>
<evidence type="ECO:0000256" key="1">
    <source>
        <dbReference type="SAM" id="MobiDB-lite"/>
    </source>
</evidence>
<evidence type="ECO:0000313" key="2">
    <source>
        <dbReference type="EMBL" id="KAD2392790.1"/>
    </source>
</evidence>
<proteinExistence type="predicted"/>
<organism evidence="2 3">
    <name type="scientific">Mikania micrantha</name>
    <name type="common">bitter vine</name>
    <dbReference type="NCBI Taxonomy" id="192012"/>
    <lineage>
        <taxon>Eukaryota</taxon>
        <taxon>Viridiplantae</taxon>
        <taxon>Streptophyta</taxon>
        <taxon>Embryophyta</taxon>
        <taxon>Tracheophyta</taxon>
        <taxon>Spermatophyta</taxon>
        <taxon>Magnoliopsida</taxon>
        <taxon>eudicotyledons</taxon>
        <taxon>Gunneridae</taxon>
        <taxon>Pentapetalae</taxon>
        <taxon>asterids</taxon>
        <taxon>campanulids</taxon>
        <taxon>Asterales</taxon>
        <taxon>Asteraceae</taxon>
        <taxon>Asteroideae</taxon>
        <taxon>Heliantheae alliance</taxon>
        <taxon>Eupatorieae</taxon>
        <taxon>Mikania</taxon>
    </lineage>
</organism>
<reference evidence="2 3" key="1">
    <citation type="submission" date="2019-05" db="EMBL/GenBank/DDBJ databases">
        <title>Mikania micrantha, genome provides insights into the molecular mechanism of rapid growth.</title>
        <authorList>
            <person name="Liu B."/>
        </authorList>
    </citation>
    <scope>NUCLEOTIDE SEQUENCE [LARGE SCALE GENOMIC DNA]</scope>
    <source>
        <strain evidence="2">NLD-2019</strain>
        <tissue evidence="2">Leaf</tissue>
    </source>
</reference>
<dbReference type="EMBL" id="SZYD01000019">
    <property type="protein sequence ID" value="KAD2392790.1"/>
    <property type="molecule type" value="Genomic_DNA"/>
</dbReference>
<gene>
    <name evidence="2" type="ORF">E3N88_39767</name>
</gene>
<comment type="caution">
    <text evidence="2">The sequence shown here is derived from an EMBL/GenBank/DDBJ whole genome shotgun (WGS) entry which is preliminary data.</text>
</comment>
<feature type="region of interest" description="Disordered" evidence="1">
    <location>
        <begin position="1"/>
        <end position="44"/>
    </location>
</feature>
<accession>A0A5N6LKP9</accession>